<comment type="caution">
    <text evidence="1">The sequence shown here is derived from an EMBL/GenBank/DDBJ whole genome shotgun (WGS) entry which is preliminary data.</text>
</comment>
<sequence>MKISALVAAQALSLGQRPTIDTTSGRLVGHESNGGEWRSARYAQPPVNQLRWEPLVPYLSNEIVNATTPGPSCLQMFAYSSADITEPVFDVPPRPGGEDGDCLFLNVWAPTGGRQEKPVVIWIHGGAYAFGSASLTEYNGMSVAQTQDVIMVSLNYRTNIFGFPSAPDLAPRNLNLGFLDQELAIDWVQQNIHLFGGDAIKVTIMGQSAGSNLFLPLSRVMLNGTHPSELPSCFRGRIRRRNPR</sequence>
<name>A0ACB8T253_9AGAM</name>
<reference evidence="1" key="2">
    <citation type="journal article" date="2022" name="New Phytol.">
        <title>Evolutionary transition to the ectomycorrhizal habit in the genomes of a hyperdiverse lineage of mushroom-forming fungi.</title>
        <authorList>
            <person name="Looney B."/>
            <person name="Miyauchi S."/>
            <person name="Morin E."/>
            <person name="Drula E."/>
            <person name="Courty P.E."/>
            <person name="Kohler A."/>
            <person name="Kuo A."/>
            <person name="LaButti K."/>
            <person name="Pangilinan J."/>
            <person name="Lipzen A."/>
            <person name="Riley R."/>
            <person name="Andreopoulos W."/>
            <person name="He G."/>
            <person name="Johnson J."/>
            <person name="Nolan M."/>
            <person name="Tritt A."/>
            <person name="Barry K.W."/>
            <person name="Grigoriev I.V."/>
            <person name="Nagy L.G."/>
            <person name="Hibbett D."/>
            <person name="Henrissat B."/>
            <person name="Matheny P.B."/>
            <person name="Labbe J."/>
            <person name="Martin F.M."/>
        </authorList>
    </citation>
    <scope>NUCLEOTIDE SEQUENCE</scope>
    <source>
        <strain evidence="1">HHB10654</strain>
    </source>
</reference>
<keyword evidence="2" id="KW-1185">Reference proteome</keyword>
<evidence type="ECO:0000313" key="2">
    <source>
        <dbReference type="Proteomes" id="UP000814140"/>
    </source>
</evidence>
<protein>
    <submittedName>
        <fullName evidence="1">Alpha/beta-hydrolase</fullName>
    </submittedName>
</protein>
<dbReference type="EMBL" id="MU277207">
    <property type="protein sequence ID" value="KAI0062557.1"/>
    <property type="molecule type" value="Genomic_DNA"/>
</dbReference>
<dbReference type="Proteomes" id="UP000814140">
    <property type="component" value="Unassembled WGS sequence"/>
</dbReference>
<proteinExistence type="predicted"/>
<accession>A0ACB8T253</accession>
<organism evidence="1 2">
    <name type="scientific">Artomyces pyxidatus</name>
    <dbReference type="NCBI Taxonomy" id="48021"/>
    <lineage>
        <taxon>Eukaryota</taxon>
        <taxon>Fungi</taxon>
        <taxon>Dikarya</taxon>
        <taxon>Basidiomycota</taxon>
        <taxon>Agaricomycotina</taxon>
        <taxon>Agaricomycetes</taxon>
        <taxon>Russulales</taxon>
        <taxon>Auriscalpiaceae</taxon>
        <taxon>Artomyces</taxon>
    </lineage>
</organism>
<evidence type="ECO:0000313" key="1">
    <source>
        <dbReference type="EMBL" id="KAI0062557.1"/>
    </source>
</evidence>
<gene>
    <name evidence="1" type="ORF">BV25DRAFT_643935</name>
</gene>
<reference evidence="1" key="1">
    <citation type="submission" date="2021-03" db="EMBL/GenBank/DDBJ databases">
        <authorList>
            <consortium name="DOE Joint Genome Institute"/>
            <person name="Ahrendt S."/>
            <person name="Looney B.P."/>
            <person name="Miyauchi S."/>
            <person name="Morin E."/>
            <person name="Drula E."/>
            <person name="Courty P.E."/>
            <person name="Chicoki N."/>
            <person name="Fauchery L."/>
            <person name="Kohler A."/>
            <person name="Kuo A."/>
            <person name="Labutti K."/>
            <person name="Pangilinan J."/>
            <person name="Lipzen A."/>
            <person name="Riley R."/>
            <person name="Andreopoulos W."/>
            <person name="He G."/>
            <person name="Johnson J."/>
            <person name="Barry K.W."/>
            <person name="Grigoriev I.V."/>
            <person name="Nagy L."/>
            <person name="Hibbett D."/>
            <person name="Henrissat B."/>
            <person name="Matheny P.B."/>
            <person name="Labbe J."/>
            <person name="Martin F."/>
        </authorList>
    </citation>
    <scope>NUCLEOTIDE SEQUENCE</scope>
    <source>
        <strain evidence="1">HHB10654</strain>
    </source>
</reference>